<dbReference type="Proteomes" id="UP000554520">
    <property type="component" value="Unassembled WGS sequence"/>
</dbReference>
<evidence type="ECO:0000256" key="1">
    <source>
        <dbReference type="SAM" id="SignalP"/>
    </source>
</evidence>
<feature type="chain" id="PRO_5032866414" evidence="1">
    <location>
        <begin position="26"/>
        <end position="181"/>
    </location>
</feature>
<comment type="caution">
    <text evidence="2">The sequence shown here is derived from an EMBL/GenBank/DDBJ whole genome shotgun (WGS) entry which is preliminary data.</text>
</comment>
<protein>
    <submittedName>
        <fullName evidence="2">Uncharacterized protein</fullName>
    </submittedName>
</protein>
<name>A0A839UDB4_9HYPH</name>
<evidence type="ECO:0000313" key="3">
    <source>
        <dbReference type="Proteomes" id="UP000554520"/>
    </source>
</evidence>
<sequence length="181" mass="19996">MILARVLNNTAIVLLALSGSSLAQTAEETAAFLFRGMSDSGSEYQALKMGKENEKRLSTDPLTFGIVVDGAVTIEQINGCQFRFTYVFPQGSKAAAKGNRIETVDFAKAYYPPIDPTKNYFPTGSETYDYGNDDGFVQIMRPDGTSEILKAYDKNPILRDPVRIRAAVEYMNANFCKTKAF</sequence>
<reference evidence="2 3" key="1">
    <citation type="submission" date="2020-08" db="EMBL/GenBank/DDBJ databases">
        <title>Genomic Encyclopedia of Type Strains, Phase III (KMG-III): the genomes of soil and plant-associated and newly described type strains.</title>
        <authorList>
            <person name="Whitman W."/>
        </authorList>
    </citation>
    <scope>NUCLEOTIDE SEQUENCE [LARGE SCALE GENOMIC DNA]</scope>
    <source>
        <strain evidence="2 3">CECT 7015</strain>
    </source>
</reference>
<feature type="signal peptide" evidence="1">
    <location>
        <begin position="1"/>
        <end position="25"/>
    </location>
</feature>
<proteinExistence type="predicted"/>
<keyword evidence="1" id="KW-0732">Signal</keyword>
<dbReference type="EMBL" id="JACHXN010000008">
    <property type="protein sequence ID" value="MBB3146399.1"/>
    <property type="molecule type" value="Genomic_DNA"/>
</dbReference>
<dbReference type="AlphaFoldDB" id="A0A839UDB4"/>
<gene>
    <name evidence="2" type="ORF">FHS21_002814</name>
</gene>
<dbReference type="RefSeq" id="WP_183662309.1">
    <property type="nucleotide sequence ID" value="NZ_JACHXN010000008.1"/>
</dbReference>
<keyword evidence="3" id="KW-1185">Reference proteome</keyword>
<evidence type="ECO:0000313" key="2">
    <source>
        <dbReference type="EMBL" id="MBB3146399.1"/>
    </source>
</evidence>
<organism evidence="2 3">
    <name type="scientific">Phyllobacterium trifolii</name>
    <dbReference type="NCBI Taxonomy" id="300193"/>
    <lineage>
        <taxon>Bacteria</taxon>
        <taxon>Pseudomonadati</taxon>
        <taxon>Pseudomonadota</taxon>
        <taxon>Alphaproteobacteria</taxon>
        <taxon>Hyphomicrobiales</taxon>
        <taxon>Phyllobacteriaceae</taxon>
        <taxon>Phyllobacterium</taxon>
    </lineage>
</organism>
<accession>A0A839UDB4</accession>